<sequence length="135" mass="15319">MSENKTAATIEEIMKERVFEVDKIAKFSSEQAQKNFFYETERTVGAIWCLEPGQDLYVHSHSAVDDIWVCIQGEGVYYPDLENEIPIKAGMILLAKPNQIHGMLNTGTENFMFVGFACGDNPATMDITKYERKTK</sequence>
<protein>
    <submittedName>
        <fullName evidence="2">Cupin domain-containing protein</fullName>
    </submittedName>
</protein>
<gene>
    <name evidence="2" type="ORF">P9271_16385</name>
</gene>
<feature type="domain" description="Cupin type-2" evidence="1">
    <location>
        <begin position="47"/>
        <end position="113"/>
    </location>
</feature>
<dbReference type="Pfam" id="PF07883">
    <property type="entry name" value="Cupin_2"/>
    <property type="match status" value="1"/>
</dbReference>
<dbReference type="EMBL" id="JARTFS010000013">
    <property type="protein sequence ID" value="MED4402883.1"/>
    <property type="molecule type" value="Genomic_DNA"/>
</dbReference>
<name>A0ABU6P1K6_9BACI</name>
<dbReference type="Gene3D" id="2.60.120.10">
    <property type="entry name" value="Jelly Rolls"/>
    <property type="match status" value="1"/>
</dbReference>
<proteinExistence type="predicted"/>
<comment type="caution">
    <text evidence="2">The sequence shown here is derived from an EMBL/GenBank/DDBJ whole genome shotgun (WGS) entry which is preliminary data.</text>
</comment>
<dbReference type="InterPro" id="IPR013096">
    <property type="entry name" value="Cupin_2"/>
</dbReference>
<dbReference type="RefSeq" id="WP_235842935.1">
    <property type="nucleotide sequence ID" value="NZ_JARTFQ010000004.1"/>
</dbReference>
<reference evidence="2 3" key="1">
    <citation type="submission" date="2023-03" db="EMBL/GenBank/DDBJ databases">
        <title>Bacillus Genome Sequencing.</title>
        <authorList>
            <person name="Dunlap C."/>
        </authorList>
    </citation>
    <scope>NUCLEOTIDE SEQUENCE [LARGE SCALE GENOMIC DNA]</scope>
    <source>
        <strain evidence="2 3">NRS-1717</strain>
    </source>
</reference>
<dbReference type="GeneID" id="301139395"/>
<dbReference type="Proteomes" id="UP001342826">
    <property type="component" value="Unassembled WGS sequence"/>
</dbReference>
<evidence type="ECO:0000259" key="1">
    <source>
        <dbReference type="Pfam" id="PF07883"/>
    </source>
</evidence>
<evidence type="ECO:0000313" key="3">
    <source>
        <dbReference type="Proteomes" id="UP001342826"/>
    </source>
</evidence>
<accession>A0ABU6P1K6</accession>
<keyword evidence="3" id="KW-1185">Reference proteome</keyword>
<organism evidence="2 3">
    <name type="scientific">Metabacillus fastidiosus</name>
    <dbReference type="NCBI Taxonomy" id="1458"/>
    <lineage>
        <taxon>Bacteria</taxon>
        <taxon>Bacillati</taxon>
        <taxon>Bacillota</taxon>
        <taxon>Bacilli</taxon>
        <taxon>Bacillales</taxon>
        <taxon>Bacillaceae</taxon>
        <taxon>Metabacillus</taxon>
    </lineage>
</organism>
<evidence type="ECO:0000313" key="2">
    <source>
        <dbReference type="EMBL" id="MED4402883.1"/>
    </source>
</evidence>
<dbReference type="InterPro" id="IPR011051">
    <property type="entry name" value="RmlC_Cupin_sf"/>
</dbReference>
<dbReference type="SUPFAM" id="SSF51182">
    <property type="entry name" value="RmlC-like cupins"/>
    <property type="match status" value="1"/>
</dbReference>
<dbReference type="InterPro" id="IPR014710">
    <property type="entry name" value="RmlC-like_jellyroll"/>
</dbReference>